<feature type="compositionally biased region" description="Low complexity" evidence="1">
    <location>
        <begin position="71"/>
        <end position="82"/>
    </location>
</feature>
<dbReference type="GeneID" id="97418822"/>
<feature type="compositionally biased region" description="Basic and acidic residues" evidence="1">
    <location>
        <begin position="1"/>
        <end position="15"/>
    </location>
</feature>
<feature type="region of interest" description="Disordered" evidence="1">
    <location>
        <begin position="1"/>
        <end position="119"/>
    </location>
</feature>
<proteinExistence type="predicted"/>
<accession>A0ABT8H029</accession>
<name>A0ABT8H029_9ACTN</name>
<comment type="caution">
    <text evidence="2">The sequence shown here is derived from an EMBL/GenBank/DDBJ whole genome shotgun (WGS) entry which is preliminary data.</text>
</comment>
<organism evidence="2 3">
    <name type="scientific">Dietzia maris</name>
    <dbReference type="NCBI Taxonomy" id="37915"/>
    <lineage>
        <taxon>Bacteria</taxon>
        <taxon>Bacillati</taxon>
        <taxon>Actinomycetota</taxon>
        <taxon>Actinomycetes</taxon>
        <taxon>Mycobacteriales</taxon>
        <taxon>Dietziaceae</taxon>
        <taxon>Dietzia</taxon>
    </lineage>
</organism>
<keyword evidence="3" id="KW-1185">Reference proteome</keyword>
<evidence type="ECO:0000313" key="2">
    <source>
        <dbReference type="EMBL" id="MDN4505807.1"/>
    </source>
</evidence>
<evidence type="ECO:0000313" key="3">
    <source>
        <dbReference type="Proteomes" id="UP001172702"/>
    </source>
</evidence>
<evidence type="ECO:0000256" key="1">
    <source>
        <dbReference type="SAM" id="MobiDB-lite"/>
    </source>
</evidence>
<feature type="compositionally biased region" description="Low complexity" evidence="1">
    <location>
        <begin position="44"/>
        <end position="58"/>
    </location>
</feature>
<protein>
    <submittedName>
        <fullName evidence="2">Uncharacterized protein</fullName>
    </submittedName>
</protein>
<reference evidence="2 3" key="1">
    <citation type="submission" date="2023-07" db="EMBL/GenBank/DDBJ databases">
        <title>Strategy for survival of the halotoleranting strain Dietzia MX2 from the Yakshinskoe mineral salts deposit.</title>
        <authorList>
            <person name="Kharitonova M.A."/>
            <person name="Kupriyanova-Ashina F.G."/>
            <person name="Shakirov T.R."/>
            <person name="Vafina M.S."/>
            <person name="Ilinskaya O.N."/>
        </authorList>
    </citation>
    <scope>NUCLEOTIDE SEQUENCE [LARGE SCALE GENOMIC DNA]</scope>
    <source>
        <strain evidence="2 3">MX2</strain>
    </source>
</reference>
<gene>
    <name evidence="2" type="ORF">QYF62_07040</name>
</gene>
<dbReference type="Proteomes" id="UP001172702">
    <property type="component" value="Unassembled WGS sequence"/>
</dbReference>
<sequence length="119" mass="11363">MTDQTRPDDPARIPEEPPESFGNTIDGSGAGDGSTSRGGDEADTATGSAATGSAATEPAADRAAGGATPHDSAGAASSAATSGAGGDGAAERAEQKKVYQTPEQPDQAVGGSDGTADGQ</sequence>
<dbReference type="RefSeq" id="WP_159981141.1">
    <property type="nucleotide sequence ID" value="NZ_JAUHTB010000006.1"/>
</dbReference>
<dbReference type="EMBL" id="JAUHTB010000006">
    <property type="protein sequence ID" value="MDN4505807.1"/>
    <property type="molecule type" value="Genomic_DNA"/>
</dbReference>